<dbReference type="Proteomes" id="UP000304928">
    <property type="component" value="Unassembled WGS sequence"/>
</dbReference>
<dbReference type="EMBL" id="QZAR01000118">
    <property type="protein sequence ID" value="THW87723.1"/>
    <property type="molecule type" value="Genomic_DNA"/>
</dbReference>
<reference evidence="3 4" key="1">
    <citation type="submission" date="2018-10" db="EMBL/GenBank/DDBJ databases">
        <title>Fifty Aureobasidium pullulans genomes reveal a recombining polyextremotolerant generalist.</title>
        <authorList>
            <person name="Gostincar C."/>
            <person name="Turk M."/>
            <person name="Zajc J."/>
            <person name="Gunde-Cimerman N."/>
        </authorList>
    </citation>
    <scope>NUCLEOTIDE SEQUENCE [LARGE SCALE GENOMIC DNA]</scope>
    <source>
        <strain evidence="3 4">EXF-10507</strain>
    </source>
</reference>
<accession>A0A4S9B6N2</accession>
<evidence type="ECO:0000256" key="2">
    <source>
        <dbReference type="SAM" id="SignalP"/>
    </source>
</evidence>
<proteinExistence type="predicted"/>
<evidence type="ECO:0000256" key="1">
    <source>
        <dbReference type="SAM" id="MobiDB-lite"/>
    </source>
</evidence>
<keyword evidence="2" id="KW-0732">Signal</keyword>
<feature type="compositionally biased region" description="Polar residues" evidence="1">
    <location>
        <begin position="328"/>
        <end position="345"/>
    </location>
</feature>
<feature type="region of interest" description="Disordered" evidence="1">
    <location>
        <begin position="328"/>
        <end position="349"/>
    </location>
</feature>
<evidence type="ECO:0008006" key="5">
    <source>
        <dbReference type="Google" id="ProtNLM"/>
    </source>
</evidence>
<feature type="chain" id="PRO_5020283842" description="Ig-like domain-containing protein" evidence="2">
    <location>
        <begin position="21"/>
        <end position="837"/>
    </location>
</feature>
<feature type="signal peptide" evidence="2">
    <location>
        <begin position="1"/>
        <end position="20"/>
    </location>
</feature>
<organism evidence="3 4">
    <name type="scientific">Aureobasidium pullulans</name>
    <name type="common">Black yeast</name>
    <name type="synonym">Pullularia pullulans</name>
    <dbReference type="NCBI Taxonomy" id="5580"/>
    <lineage>
        <taxon>Eukaryota</taxon>
        <taxon>Fungi</taxon>
        <taxon>Dikarya</taxon>
        <taxon>Ascomycota</taxon>
        <taxon>Pezizomycotina</taxon>
        <taxon>Dothideomycetes</taxon>
        <taxon>Dothideomycetidae</taxon>
        <taxon>Dothideales</taxon>
        <taxon>Saccotheciaceae</taxon>
        <taxon>Aureobasidium</taxon>
    </lineage>
</organism>
<dbReference type="AlphaFoldDB" id="A0A4S9B6N2"/>
<gene>
    <name evidence="3" type="ORF">D6D15_06481</name>
</gene>
<name>A0A4S9B6N2_AURPU</name>
<protein>
    <recommendedName>
        <fullName evidence="5">Ig-like domain-containing protein</fullName>
    </recommendedName>
</protein>
<evidence type="ECO:0000313" key="4">
    <source>
        <dbReference type="Proteomes" id="UP000304928"/>
    </source>
</evidence>
<comment type="caution">
    <text evidence="3">The sequence shown here is derived from an EMBL/GenBank/DDBJ whole genome shotgun (WGS) entry which is preliminary data.</text>
</comment>
<evidence type="ECO:0000313" key="3">
    <source>
        <dbReference type="EMBL" id="THW87723.1"/>
    </source>
</evidence>
<sequence length="837" mass="85694">MKYSVSIVALFAVSAQSASALSTLSTRIGLSTATITATSFQTATSTITSFSDLTSTVTTCHVGTATPIDQAIPMPFLLPSASACTSSIFGSGSVYWNRKCSGSSLSGGTTIRAYANNQGIGAPLSLAVMACSMLPSYGTPCAGINVYSNGYMTQYYLVNGDLALESAAANFGVIEKHTTNPCEGIATATITSLYPVIETVAAVYTSTYETSYLETITVLLPDPTTPNASNKSTSFSICPNTTTSAPAVTLPPVLANATLTRAILPVANATSNTTLPTLVPFLNSTTVTIIPVAVIANSTIISSFTSASSFSNSTVTAATSYNHTSATATPSTNYIGTPSSSSLESGNPRGASLASISNTTSATFADITRSSSIYLNTTFNSNFPTATSSSPVFQNTFSLPQHNHTASTSSVPVAIAFPTIPDSLSTDDFLSSIARSSSSGSIPSTVQTTAAVSATACLSTVEDCSASQKTTFLATQTIAEYSIAQTAAPASSSSSTTEHGGQETRYTTSTVYSTSIQTVTVCPPGVVSCPASEKTTYYTDVVLAYTTICPVSTAAISGAATVTHAAQSASYSDMSLNSASKPPSRKISYTTSTLYSTSTQTITACTSGVKDCPASEKTVYFNDVVKTYTTICPVLAFATEVASIYPAASSDRSISAISTDSSSAIIAISSSRSASMSTSAMSQVVSMYDSKVFVASNIAAASVSSAIPLYTVDGKMRTSTLVSPVVLVSSSTSTTVVSQDAASSWSQSVGARTSGHLDASITYVKTDATSSRVVVTTISPHTNTIPSASPTTRSNITSSIVHNPATLALYTGSASVLQASILPKVIGLVCLGIAVIM</sequence>